<dbReference type="InterPro" id="IPR029068">
    <property type="entry name" value="Glyas_Bleomycin-R_OHBP_Dase"/>
</dbReference>
<name>A0A1V2I8C3_9ACTN</name>
<reference evidence="3" key="1">
    <citation type="submission" date="2016-10" db="EMBL/GenBank/DDBJ databases">
        <title>Frankia sp. NRRL B-16386 Genome sequencing.</title>
        <authorList>
            <person name="Ghodhbane-Gtari F."/>
            <person name="Swanson E."/>
            <person name="Gueddou A."/>
            <person name="Hezbri K."/>
            <person name="Ktari K."/>
            <person name="Nouioui I."/>
            <person name="Morris K."/>
            <person name="Simpson S."/>
            <person name="Abebe-Akele F."/>
            <person name="Thomas K."/>
            <person name="Gtari M."/>
            <person name="Tisa L.S."/>
        </authorList>
    </citation>
    <scope>NUCLEOTIDE SEQUENCE [LARGE SCALE GENOMIC DNA]</scope>
    <source>
        <strain evidence="3">NRRL B-16386</strain>
    </source>
</reference>
<evidence type="ECO:0000313" key="3">
    <source>
        <dbReference type="Proteomes" id="UP000188929"/>
    </source>
</evidence>
<dbReference type="OrthoDB" id="5524593at2"/>
<dbReference type="PANTHER" id="PTHR35908">
    <property type="entry name" value="HYPOTHETICAL FUSION PROTEIN"/>
    <property type="match status" value="1"/>
</dbReference>
<proteinExistence type="predicted"/>
<organism evidence="2 3">
    <name type="scientific">Pseudofrankia asymbiotica</name>
    <dbReference type="NCBI Taxonomy" id="1834516"/>
    <lineage>
        <taxon>Bacteria</taxon>
        <taxon>Bacillati</taxon>
        <taxon>Actinomycetota</taxon>
        <taxon>Actinomycetes</taxon>
        <taxon>Frankiales</taxon>
        <taxon>Frankiaceae</taxon>
        <taxon>Pseudofrankia</taxon>
    </lineage>
</organism>
<evidence type="ECO:0000259" key="1">
    <source>
        <dbReference type="Pfam" id="PF18029"/>
    </source>
</evidence>
<gene>
    <name evidence="2" type="ORF">BL253_18885</name>
</gene>
<dbReference type="AlphaFoldDB" id="A0A1V2I8C3"/>
<dbReference type="CDD" id="cd06587">
    <property type="entry name" value="VOC"/>
    <property type="match status" value="1"/>
</dbReference>
<dbReference type="EMBL" id="MOMC01000038">
    <property type="protein sequence ID" value="ONH28652.1"/>
    <property type="molecule type" value="Genomic_DNA"/>
</dbReference>
<dbReference type="SUPFAM" id="SSF54593">
    <property type="entry name" value="Glyoxalase/Bleomycin resistance protein/Dihydroxybiphenyl dioxygenase"/>
    <property type="match status" value="1"/>
</dbReference>
<dbReference type="RefSeq" id="WP_076818489.1">
    <property type="nucleotide sequence ID" value="NZ_MOMC01000038.1"/>
</dbReference>
<dbReference type="Pfam" id="PF18029">
    <property type="entry name" value="Glyoxalase_6"/>
    <property type="match status" value="1"/>
</dbReference>
<protein>
    <submittedName>
        <fullName evidence="2">Glyoxalase</fullName>
    </submittedName>
</protein>
<dbReference type="Gene3D" id="3.10.180.10">
    <property type="entry name" value="2,3-Dihydroxybiphenyl 1,2-Dioxygenase, domain 1"/>
    <property type="match status" value="1"/>
</dbReference>
<evidence type="ECO:0000313" key="2">
    <source>
        <dbReference type="EMBL" id="ONH28652.1"/>
    </source>
</evidence>
<accession>A0A1V2I8C3</accession>
<comment type="caution">
    <text evidence="2">The sequence shown here is derived from an EMBL/GenBank/DDBJ whole genome shotgun (WGS) entry which is preliminary data.</text>
</comment>
<feature type="domain" description="Glyoxalase-like" evidence="1">
    <location>
        <begin position="7"/>
        <end position="115"/>
    </location>
</feature>
<dbReference type="STRING" id="1834516.BL253_18885"/>
<dbReference type="InterPro" id="IPR041581">
    <property type="entry name" value="Glyoxalase_6"/>
</dbReference>
<keyword evidence="3" id="KW-1185">Reference proteome</keyword>
<sequence>MALSWKWLVIDCTDPAPVAGFWADVLGVRAEPDQDGDWIVVSPDSSVKLLFERVPEAKTIKNRLHLDLSPSSPDEQRTEVERLLALGATRADVGQTGEESWVVLADPAGNEFCVLSGKG</sequence>
<dbReference type="Proteomes" id="UP000188929">
    <property type="component" value="Unassembled WGS sequence"/>
</dbReference>
<dbReference type="PANTHER" id="PTHR35908:SF1">
    <property type="entry name" value="CONSERVED PROTEIN"/>
    <property type="match status" value="1"/>
</dbReference>